<dbReference type="RefSeq" id="XP_002738619.1">
    <property type="nucleotide sequence ID" value="XM_002738573.2"/>
</dbReference>
<evidence type="ECO:0000256" key="3">
    <source>
        <dbReference type="ARBA" id="ARBA00022692"/>
    </source>
</evidence>
<organism evidence="8 9">
    <name type="scientific">Saccoglossus kowalevskii</name>
    <name type="common">Acorn worm</name>
    <dbReference type="NCBI Taxonomy" id="10224"/>
    <lineage>
        <taxon>Eukaryota</taxon>
        <taxon>Metazoa</taxon>
        <taxon>Hemichordata</taxon>
        <taxon>Enteropneusta</taxon>
        <taxon>Harrimaniidae</taxon>
        <taxon>Saccoglossus</taxon>
    </lineage>
</organism>
<dbReference type="InterPro" id="IPR030417">
    <property type="entry name" value="MS4A"/>
</dbReference>
<evidence type="ECO:0000256" key="2">
    <source>
        <dbReference type="ARBA" id="ARBA00009565"/>
    </source>
</evidence>
<evidence type="ECO:0000256" key="4">
    <source>
        <dbReference type="ARBA" id="ARBA00022989"/>
    </source>
</evidence>
<evidence type="ECO:0000313" key="9">
    <source>
        <dbReference type="RefSeq" id="XP_002738619.1"/>
    </source>
</evidence>
<dbReference type="Proteomes" id="UP000694865">
    <property type="component" value="Unplaced"/>
</dbReference>
<protein>
    <submittedName>
        <fullName evidence="9">Uncharacterized protein LOC100375187</fullName>
    </submittedName>
</protein>
<gene>
    <name evidence="9" type="primary">LOC100375187</name>
</gene>
<comment type="subcellular location">
    <subcellularLocation>
        <location evidence="1">Membrane</location>
        <topology evidence="1">Multi-pass membrane protein</topology>
    </subcellularLocation>
</comment>
<sequence>MQLTITDSPQGTVPSNSQQRSHDTVSLDPISLDEFKTKAVTCGALQISLGVILISLGIASIIIECYISELGAPIWCGVFIVVTGVIGCWAANKQTRDVIITSSVMSLMATVLACTVLFVTSLVAITMEEEYVKNCETVDVTNNYSNTTVILDDCTVTEIPYYEGRLVVDCLILIAAVTEAIVAIINCVICNKVTPCTCKRRSHSPAYYMEDPDDGLQQEMESIEPPNGKATEINRTRVPLTPKKDGDVNQPQLVFQPLNQSHPQHRMFRSDQPQFYT</sequence>
<feature type="transmembrane region" description="Helical" evidence="7">
    <location>
        <begin position="74"/>
        <end position="92"/>
    </location>
</feature>
<evidence type="ECO:0000256" key="5">
    <source>
        <dbReference type="ARBA" id="ARBA00023136"/>
    </source>
</evidence>
<dbReference type="PANTHER" id="PTHR23320">
    <property type="entry name" value="MEMBRANE-SPANNING 4-DOMAINS SUBFAMILY A MS4A -RELATED"/>
    <property type="match status" value="1"/>
</dbReference>
<comment type="similarity">
    <text evidence="2">Belongs to the MS4A family.</text>
</comment>
<dbReference type="PANTHER" id="PTHR23320:SF130">
    <property type="entry name" value="TRANSMEMBRANE PROTEIN 212"/>
    <property type="match status" value="1"/>
</dbReference>
<feature type="transmembrane region" description="Helical" evidence="7">
    <location>
        <begin position="166"/>
        <end position="185"/>
    </location>
</feature>
<keyword evidence="3 7" id="KW-0812">Transmembrane</keyword>
<feature type="transmembrane region" description="Helical" evidence="7">
    <location>
        <begin position="44"/>
        <end position="67"/>
    </location>
</feature>
<reference evidence="9" key="1">
    <citation type="submission" date="2025-08" db="UniProtKB">
        <authorList>
            <consortium name="RefSeq"/>
        </authorList>
    </citation>
    <scope>IDENTIFICATION</scope>
    <source>
        <tissue evidence="9">Testes</tissue>
    </source>
</reference>
<name>A0ABM0GW39_SACKO</name>
<keyword evidence="8" id="KW-1185">Reference proteome</keyword>
<dbReference type="GeneID" id="100375187"/>
<keyword evidence="5 7" id="KW-0472">Membrane</keyword>
<feature type="region of interest" description="Disordered" evidence="6">
    <location>
        <begin position="1"/>
        <end position="23"/>
    </location>
</feature>
<evidence type="ECO:0000313" key="8">
    <source>
        <dbReference type="Proteomes" id="UP000694865"/>
    </source>
</evidence>
<feature type="compositionally biased region" description="Polar residues" evidence="6">
    <location>
        <begin position="1"/>
        <end position="19"/>
    </location>
</feature>
<evidence type="ECO:0000256" key="7">
    <source>
        <dbReference type="SAM" id="Phobius"/>
    </source>
</evidence>
<keyword evidence="4 7" id="KW-1133">Transmembrane helix</keyword>
<dbReference type="InterPro" id="IPR007237">
    <property type="entry name" value="CD20-like"/>
</dbReference>
<evidence type="ECO:0000256" key="1">
    <source>
        <dbReference type="ARBA" id="ARBA00004141"/>
    </source>
</evidence>
<evidence type="ECO:0000256" key="6">
    <source>
        <dbReference type="SAM" id="MobiDB-lite"/>
    </source>
</evidence>
<proteinExistence type="inferred from homology"/>
<feature type="transmembrane region" description="Helical" evidence="7">
    <location>
        <begin position="98"/>
        <end position="125"/>
    </location>
</feature>
<accession>A0ABM0GW39</accession>
<feature type="region of interest" description="Disordered" evidence="6">
    <location>
        <begin position="218"/>
        <end position="248"/>
    </location>
</feature>
<dbReference type="Pfam" id="PF04103">
    <property type="entry name" value="CD20"/>
    <property type="match status" value="1"/>
</dbReference>